<feature type="coiled-coil region" evidence="2">
    <location>
        <begin position="267"/>
        <end position="317"/>
    </location>
</feature>
<dbReference type="Pfam" id="PF01966">
    <property type="entry name" value="HD"/>
    <property type="match status" value="1"/>
</dbReference>
<evidence type="ECO:0000313" key="5">
    <source>
        <dbReference type="EMBL" id="KAK7910380.1"/>
    </source>
</evidence>
<dbReference type="AlphaFoldDB" id="A0AAW0P0I2"/>
<dbReference type="Proteomes" id="UP001460270">
    <property type="component" value="Unassembled WGS sequence"/>
</dbReference>
<protein>
    <recommendedName>
        <fullName evidence="4">HD/PDEase domain-containing protein</fullName>
    </recommendedName>
</protein>
<keyword evidence="6" id="KW-1185">Reference proteome</keyword>
<name>A0AAW0P0I2_9GOBI</name>
<proteinExistence type="inferred from homology"/>
<comment type="caution">
    <text evidence="5">The sequence shown here is derived from an EMBL/GenBank/DDBJ whole genome shotgun (WGS) entry which is preliminary data.</text>
</comment>
<evidence type="ECO:0000256" key="1">
    <source>
        <dbReference type="ARBA" id="ARBA00005776"/>
    </source>
</evidence>
<dbReference type="InterPro" id="IPR006674">
    <property type="entry name" value="HD_domain"/>
</dbReference>
<feature type="domain" description="HD/PDEase" evidence="4">
    <location>
        <begin position="35"/>
        <end position="190"/>
    </location>
</feature>
<reference evidence="6" key="1">
    <citation type="submission" date="2024-04" db="EMBL/GenBank/DDBJ databases">
        <title>Salinicola lusitanus LLJ914,a marine bacterium isolated from the Okinawa Trough.</title>
        <authorList>
            <person name="Li J."/>
        </authorList>
    </citation>
    <scope>NUCLEOTIDE SEQUENCE [LARGE SCALE GENOMIC DNA]</scope>
</reference>
<dbReference type="SMART" id="SM00471">
    <property type="entry name" value="HDc"/>
    <property type="match status" value="1"/>
</dbReference>
<evidence type="ECO:0000256" key="2">
    <source>
        <dbReference type="SAM" id="Coils"/>
    </source>
</evidence>
<gene>
    <name evidence="5" type="ORF">WMY93_015064</name>
</gene>
<dbReference type="GO" id="GO:0008832">
    <property type="term" value="F:dGTPase activity"/>
    <property type="evidence" value="ECO:0007669"/>
    <property type="project" value="TreeGrafter"/>
</dbReference>
<dbReference type="Gene3D" id="3.30.70.2760">
    <property type="match status" value="1"/>
</dbReference>
<feature type="region of interest" description="Disordered" evidence="3">
    <location>
        <begin position="487"/>
        <end position="508"/>
    </location>
</feature>
<dbReference type="SUPFAM" id="SSF109604">
    <property type="entry name" value="HD-domain/PDEase-like"/>
    <property type="match status" value="3"/>
</dbReference>
<comment type="similarity">
    <text evidence="1">Belongs to the SAMHD1 family.</text>
</comment>
<sequence>MEFHPLLVKIIDTPQFQRLRYIKQLGGAYLVYPGASHNRFEHSLGVAHLAGKLVRSLQEKQSELEIDDKDILCVEIAGLCHDLGHGPFSHLSDGMFRPKAKPGSDWKHEEASVWMFRYIKKKIQNVFPKDFKDDDYVFIEEMINGPEKKGCYKGRPSSKSFLYEIVSNKRNGLDVDKFDYFARDCYHLGLKNSFDHNRYIKFARVIEVENELQICTRDKEVSNIYEMFHTRSSLHRKAYQHKTTKIIEAMIKDALLKANIDIETDDMKKDKEEMKKYEECIEKYKEEYKEEYMEKYKQEKEEEYTEYMNKYEEYMKKYMEEYTYLTDDIFEQILFSTENTLKEAREILLNVVSRQLYPCLGTTKLTDGLAKEAAGKKIEEWKSELAKMQCNSYQEETPLEETDFEILISTFDFGKKEENPLDYVYFYDKFDEEKAFKISRNKVSQFLLPNKFSEEWISVYCKNSDKKRLAQIHFNEWCRTKKLSLPLNPTQQQTDNQQPKRPKGKQQSNRRFYGLTVFNDPIHGSMEFHPFLVKIIDTPPFQTLRFIKKLDEAYFVYPGASHNQFEHSLGDCYHLGLKINFDYERIIKFAKVHEVDGKKQICFRDKVANTILDLFHTFAGLQKKVYQHKVTKRIHRMQVFH</sequence>
<dbReference type="GO" id="GO:0005634">
    <property type="term" value="C:nucleus"/>
    <property type="evidence" value="ECO:0007669"/>
    <property type="project" value="TreeGrafter"/>
</dbReference>
<dbReference type="PANTHER" id="PTHR11373:SF4">
    <property type="entry name" value="DEOXYNUCLEOSIDE TRIPHOSPHATE TRIPHOSPHOHYDROLASE SAMHD1"/>
    <property type="match status" value="1"/>
</dbReference>
<dbReference type="InterPro" id="IPR050135">
    <property type="entry name" value="dGTPase-like"/>
</dbReference>
<dbReference type="PANTHER" id="PTHR11373">
    <property type="entry name" value="DEOXYNUCLEOSIDE TRIPHOSPHATE TRIPHOSPHOHYDROLASE"/>
    <property type="match status" value="1"/>
</dbReference>
<evidence type="ECO:0000259" key="4">
    <source>
        <dbReference type="SMART" id="SM00471"/>
    </source>
</evidence>
<keyword evidence="2" id="KW-0175">Coiled coil</keyword>
<dbReference type="Gene3D" id="1.10.3210.10">
    <property type="entry name" value="Hypothetical protein af1432"/>
    <property type="match status" value="3"/>
</dbReference>
<evidence type="ECO:0000313" key="6">
    <source>
        <dbReference type="Proteomes" id="UP001460270"/>
    </source>
</evidence>
<dbReference type="EMBL" id="JBBPFD010000010">
    <property type="protein sequence ID" value="KAK7910380.1"/>
    <property type="molecule type" value="Genomic_DNA"/>
</dbReference>
<organism evidence="5 6">
    <name type="scientific">Mugilogobius chulae</name>
    <name type="common">yellowstripe goby</name>
    <dbReference type="NCBI Taxonomy" id="88201"/>
    <lineage>
        <taxon>Eukaryota</taxon>
        <taxon>Metazoa</taxon>
        <taxon>Chordata</taxon>
        <taxon>Craniata</taxon>
        <taxon>Vertebrata</taxon>
        <taxon>Euteleostomi</taxon>
        <taxon>Actinopterygii</taxon>
        <taxon>Neopterygii</taxon>
        <taxon>Teleostei</taxon>
        <taxon>Neoteleostei</taxon>
        <taxon>Acanthomorphata</taxon>
        <taxon>Gobiaria</taxon>
        <taxon>Gobiiformes</taxon>
        <taxon>Gobioidei</taxon>
        <taxon>Gobiidae</taxon>
        <taxon>Gobionellinae</taxon>
        <taxon>Mugilogobius</taxon>
    </lineage>
</organism>
<dbReference type="InterPro" id="IPR003607">
    <property type="entry name" value="HD/PDEase_dom"/>
</dbReference>
<dbReference type="CDD" id="cd00077">
    <property type="entry name" value="HDc"/>
    <property type="match status" value="1"/>
</dbReference>
<accession>A0AAW0P0I2</accession>
<evidence type="ECO:0000256" key="3">
    <source>
        <dbReference type="SAM" id="MobiDB-lite"/>
    </source>
</evidence>
<feature type="compositionally biased region" description="Low complexity" evidence="3">
    <location>
        <begin position="488"/>
        <end position="499"/>
    </location>
</feature>
<dbReference type="GO" id="GO:0006203">
    <property type="term" value="P:dGTP catabolic process"/>
    <property type="evidence" value="ECO:0007669"/>
    <property type="project" value="TreeGrafter"/>
</dbReference>